<keyword evidence="2" id="KW-0238">DNA-binding</keyword>
<dbReference type="GO" id="GO:0006355">
    <property type="term" value="P:regulation of DNA-templated transcription"/>
    <property type="evidence" value="ECO:0007669"/>
    <property type="project" value="InterPro"/>
</dbReference>
<dbReference type="InterPro" id="IPR036388">
    <property type="entry name" value="WH-like_DNA-bd_sf"/>
</dbReference>
<sequence>MGAALVADAGLVDKIYEASVLPEFWPGLLGDIARSTTGGHAIIFAAKGHDVRFVASSDQYAKDALEFFSLYPDSERTRRLLAVQHAGFLTDFDVFTPEERETLPMFRDFFLPRGYGDGAATAIPMPSGEMVVVHTEGRYTGEPFSREKVTWLDSLRPHLARATLLSARLAFERAKTAVETLAGLGLAACAVRPSGAVLLANAQFDDARSLWTTRGGERIALLDRRADVVLAESLRLIGSVGSVRSIPLRGGISSNPAILHVVPIRRGAHDLFGPASAILVLSRPSTSPTVQTHLLQALFDLSPTEAAIAARIAAGQTVGMIATADSKSVDTVRNQLKSVLGKTGCRRQVDLARLLTQMVGGQA</sequence>
<feature type="domain" description="HTH luxR-type" evidence="1">
    <location>
        <begin position="294"/>
        <end position="359"/>
    </location>
</feature>
<name>A0A1X7PUL7_9HYPH</name>
<dbReference type="GO" id="GO:0003677">
    <property type="term" value="F:DNA binding"/>
    <property type="evidence" value="ECO:0007669"/>
    <property type="project" value="UniProtKB-KW"/>
</dbReference>
<dbReference type="SMART" id="SM00421">
    <property type="entry name" value="HTH_LUXR"/>
    <property type="match status" value="1"/>
</dbReference>
<dbReference type="OrthoDB" id="7444822at2"/>
<proteinExistence type="predicted"/>
<evidence type="ECO:0000259" key="1">
    <source>
        <dbReference type="PROSITE" id="PS50043"/>
    </source>
</evidence>
<dbReference type="PROSITE" id="PS50043">
    <property type="entry name" value="HTH_LUXR_2"/>
    <property type="match status" value="1"/>
</dbReference>
<dbReference type="SUPFAM" id="SSF46894">
    <property type="entry name" value="C-terminal effector domain of the bipartite response regulators"/>
    <property type="match status" value="1"/>
</dbReference>
<accession>A0A1X7PUL7</accession>
<dbReference type="EMBL" id="FXBL01000004">
    <property type="protein sequence ID" value="SMH54963.1"/>
    <property type="molecule type" value="Genomic_DNA"/>
</dbReference>
<dbReference type="Proteomes" id="UP000193083">
    <property type="component" value="Unassembled WGS sequence"/>
</dbReference>
<dbReference type="InterPro" id="IPR000792">
    <property type="entry name" value="Tscrpt_reg_LuxR_C"/>
</dbReference>
<dbReference type="RefSeq" id="WP_085466861.1">
    <property type="nucleotide sequence ID" value="NZ_FXBL01000004.1"/>
</dbReference>
<dbReference type="Gene3D" id="1.10.10.10">
    <property type="entry name" value="Winged helix-like DNA-binding domain superfamily/Winged helix DNA-binding domain"/>
    <property type="match status" value="1"/>
</dbReference>
<evidence type="ECO:0000313" key="2">
    <source>
        <dbReference type="EMBL" id="SMH54963.1"/>
    </source>
</evidence>
<reference evidence="2 3" key="1">
    <citation type="submission" date="2017-04" db="EMBL/GenBank/DDBJ databases">
        <authorList>
            <person name="Afonso C.L."/>
            <person name="Miller P.J."/>
            <person name="Scott M.A."/>
            <person name="Spackman E."/>
            <person name="Goraichik I."/>
            <person name="Dimitrov K.M."/>
            <person name="Suarez D.L."/>
            <person name="Swayne D.E."/>
        </authorList>
    </citation>
    <scope>NUCLEOTIDE SEQUENCE [LARGE SCALE GENOMIC DNA]</scope>
    <source>
        <strain evidence="2 3">B5P</strain>
    </source>
</reference>
<evidence type="ECO:0000313" key="3">
    <source>
        <dbReference type="Proteomes" id="UP000193083"/>
    </source>
</evidence>
<keyword evidence="3" id="KW-1185">Reference proteome</keyword>
<gene>
    <name evidence="2" type="ORF">SAMN02982922_5261</name>
</gene>
<dbReference type="InterPro" id="IPR016032">
    <property type="entry name" value="Sig_transdc_resp-reg_C-effctor"/>
</dbReference>
<organism evidence="2 3">
    <name type="scientific">Mesorhizobium australicum</name>
    <dbReference type="NCBI Taxonomy" id="536018"/>
    <lineage>
        <taxon>Bacteria</taxon>
        <taxon>Pseudomonadati</taxon>
        <taxon>Pseudomonadota</taxon>
        <taxon>Alphaproteobacteria</taxon>
        <taxon>Hyphomicrobiales</taxon>
        <taxon>Phyllobacteriaceae</taxon>
        <taxon>Mesorhizobium</taxon>
    </lineage>
</organism>
<dbReference type="AlphaFoldDB" id="A0A1X7PUL7"/>
<protein>
    <submittedName>
        <fullName evidence="2">DNA-binding transcriptional regulator, CsgD family</fullName>
    </submittedName>
</protein>